<dbReference type="EMBL" id="CP036172">
    <property type="protein sequence ID" value="QSZ68145.1"/>
    <property type="molecule type" value="Genomic_DNA"/>
</dbReference>
<name>A0A8A3S7N7_9EURY</name>
<evidence type="ECO:0000313" key="2">
    <source>
        <dbReference type="Proteomes" id="UP001042704"/>
    </source>
</evidence>
<keyword evidence="2" id="KW-1185">Reference proteome</keyword>
<dbReference type="KEGG" id="maqe:RJ40_11900"/>
<reference evidence="1" key="1">
    <citation type="journal article" date="2001" name="Int. J. Syst. Evol. Microbiol.">
        <title>Methanofollis aquaemaris sp. nov., a methanogen isolated from an aquaculture fish pond.</title>
        <authorList>
            <person name="Lai M.C."/>
            <person name="Chen S.C."/>
        </authorList>
    </citation>
    <scope>NUCLEOTIDE SEQUENCE</scope>
    <source>
        <strain evidence="1">N2F9704</strain>
    </source>
</reference>
<evidence type="ECO:0000313" key="1">
    <source>
        <dbReference type="EMBL" id="QSZ68145.1"/>
    </source>
</evidence>
<dbReference type="RefSeq" id="WP_265581087.1">
    <property type="nucleotide sequence ID" value="NZ_CP036172.1"/>
</dbReference>
<accession>A0A8A3S7N7</accession>
<gene>
    <name evidence="1" type="ORF">RJ40_11900</name>
</gene>
<sequence>MEPENEDAKTVWNNLYYACLETKEEPYPHEVIEDLNKAIHETLVKHGYEGEMVHSNSVHSFMDHFVFAYERGYEESIEIIVQRCDTD</sequence>
<proteinExistence type="predicted"/>
<dbReference type="Proteomes" id="UP001042704">
    <property type="component" value="Chromosome"/>
</dbReference>
<dbReference type="AlphaFoldDB" id="A0A8A3S7N7"/>
<reference evidence="1" key="2">
    <citation type="submission" date="2019-02" db="EMBL/GenBank/DDBJ databases">
        <authorList>
            <person name="Chen S.-C."/>
            <person name="Chien H.-H."/>
            <person name="Lai M.-C."/>
        </authorList>
    </citation>
    <scope>NUCLEOTIDE SEQUENCE</scope>
    <source>
        <strain evidence="1">N2F9704</strain>
    </source>
</reference>
<dbReference type="GeneID" id="76425082"/>
<organism evidence="1 2">
    <name type="scientific">Methanofollis aquaemaris</name>
    <dbReference type="NCBI Taxonomy" id="126734"/>
    <lineage>
        <taxon>Archaea</taxon>
        <taxon>Methanobacteriati</taxon>
        <taxon>Methanobacteriota</taxon>
        <taxon>Stenosarchaea group</taxon>
        <taxon>Methanomicrobia</taxon>
        <taxon>Methanomicrobiales</taxon>
        <taxon>Methanomicrobiaceae</taxon>
        <taxon>Methanofollis</taxon>
    </lineage>
</organism>
<protein>
    <submittedName>
        <fullName evidence="1">Uncharacterized protein</fullName>
    </submittedName>
</protein>